<reference evidence="2 3" key="1">
    <citation type="journal article" date="2013" name="Genome Announc.">
        <title>Draft Genome Sequence of Bhargavaea cecembensis Strain DSE10T, Isolated from a Deep-Sea Sediment Sample Collected at a Depth of 5,904 m from the Chagos-Laccadive Ridge System in the Indian Ocean.</title>
        <authorList>
            <person name="Shivaji S."/>
            <person name="Ara S."/>
            <person name="Begum Z."/>
            <person name="Ruth M."/>
            <person name="Singh A."/>
            <person name="Kumar Pinnaka A."/>
        </authorList>
    </citation>
    <scope>NUCLEOTIDE SEQUENCE [LARGE SCALE GENOMIC DNA]</scope>
    <source>
        <strain evidence="2 3">DSE10</strain>
    </source>
</reference>
<organism evidence="2 3">
    <name type="scientific">Bhargavaea cecembensis DSE10</name>
    <dbReference type="NCBI Taxonomy" id="1235279"/>
    <lineage>
        <taxon>Bacteria</taxon>
        <taxon>Bacillati</taxon>
        <taxon>Bacillota</taxon>
        <taxon>Bacilli</taxon>
        <taxon>Bacillales</taxon>
        <taxon>Caryophanaceae</taxon>
        <taxon>Bhargavaea</taxon>
    </lineage>
</organism>
<proteinExistence type="predicted"/>
<comment type="caution">
    <text evidence="2">The sequence shown here is derived from an EMBL/GenBank/DDBJ whole genome shotgun (WGS) entry which is preliminary data.</text>
</comment>
<dbReference type="Proteomes" id="UP000011919">
    <property type="component" value="Unassembled WGS sequence"/>
</dbReference>
<evidence type="ECO:0000256" key="1">
    <source>
        <dbReference type="SAM" id="MobiDB-lite"/>
    </source>
</evidence>
<feature type="region of interest" description="Disordered" evidence="1">
    <location>
        <begin position="1"/>
        <end position="21"/>
    </location>
</feature>
<keyword evidence="3" id="KW-1185">Reference proteome</keyword>
<dbReference type="STRING" id="1235279.C772_02703"/>
<protein>
    <submittedName>
        <fullName evidence="2">Uncharacterized protein</fullName>
    </submittedName>
</protein>
<dbReference type="EMBL" id="AOFT01000017">
    <property type="protein sequence ID" value="EMR05352.1"/>
    <property type="molecule type" value="Genomic_DNA"/>
</dbReference>
<accession>M7NDM9</accession>
<evidence type="ECO:0000313" key="2">
    <source>
        <dbReference type="EMBL" id="EMR05352.1"/>
    </source>
</evidence>
<evidence type="ECO:0000313" key="3">
    <source>
        <dbReference type="Proteomes" id="UP000011919"/>
    </source>
</evidence>
<gene>
    <name evidence="2" type="ORF">C772_02703</name>
</gene>
<name>M7NDM9_9BACL</name>
<dbReference type="AlphaFoldDB" id="M7NDM9"/>
<sequence length="80" mass="9380">MIPLRPRRLNNSSEGKDRYGRQIVRCEDAGTKYRPTVESKTSILPETGRMDVYYFYVQDMAVIISTKNEMIKMVMRMLTV</sequence>